<evidence type="ECO:0000313" key="1">
    <source>
        <dbReference type="EMBL" id="KIA78049.1"/>
    </source>
</evidence>
<proteinExistence type="predicted"/>
<name>A0A0C1EP32_9BACT</name>
<dbReference type="EMBL" id="JSAM01000046">
    <property type="protein sequence ID" value="KIA78049.1"/>
    <property type="molecule type" value="Genomic_DNA"/>
</dbReference>
<evidence type="ECO:0000313" key="2">
    <source>
        <dbReference type="Proteomes" id="UP000031307"/>
    </source>
</evidence>
<gene>
    <name evidence="1" type="ORF">DB43_FB00170</name>
</gene>
<sequence length="359" mass="41125">MVKCITYIAKSFMSKINFFTPIIYNSPHTFKSSFLKKADNYFHLGGKKAYVIGQTKNKQEKVILCESKVSLFDKIGKVASYFTVITPLFMLGTKAVLRSKHHFKIIDPRRKLEKNIDISQDTVSKIEKLLPKILGKKDDDAIDWLSTGNNLVFKLKEVPNLVFKVNPTRTSRNRFANMIKAKRVCLAHRLDHLVVPHAKQFIVKPSLSSPRMYAFIAEENLHVNPTTSEQQELHRTHAIKLKETWKQLAKFIALTEFNDVKPVNIPLVPEKKGFEDPSRIALVDLEHMESAVDGFCGSYNKSNGLLSCIPAEQIKDIVKEANKHGITLSKKLVRAIEKDRLQEIEHHKKVREFHEKKGI</sequence>
<accession>A0A0C1EP32</accession>
<comment type="caution">
    <text evidence="1">The sequence shown here is derived from an EMBL/GenBank/DDBJ whole genome shotgun (WGS) entry which is preliminary data.</text>
</comment>
<dbReference type="PATRIC" id="fig|83552.4.peg.772"/>
<organism evidence="1 2">
    <name type="scientific">Parachlamydia acanthamoebae</name>
    <dbReference type="NCBI Taxonomy" id="83552"/>
    <lineage>
        <taxon>Bacteria</taxon>
        <taxon>Pseudomonadati</taxon>
        <taxon>Chlamydiota</taxon>
        <taxon>Chlamydiia</taxon>
        <taxon>Parachlamydiales</taxon>
        <taxon>Parachlamydiaceae</taxon>
        <taxon>Parachlamydia</taxon>
    </lineage>
</organism>
<protein>
    <submittedName>
        <fullName evidence="1">Uncharacterized protein</fullName>
    </submittedName>
</protein>
<dbReference type="AlphaFoldDB" id="A0A0C1EP32"/>
<reference evidence="1 2" key="1">
    <citation type="journal article" date="2014" name="Mol. Biol. Evol.">
        <title>Massive expansion of Ubiquitination-related gene families within the Chlamydiae.</title>
        <authorList>
            <person name="Domman D."/>
            <person name="Collingro A."/>
            <person name="Lagkouvardos I."/>
            <person name="Gehre L."/>
            <person name="Weinmaier T."/>
            <person name="Rattei T."/>
            <person name="Subtil A."/>
            <person name="Horn M."/>
        </authorList>
    </citation>
    <scope>NUCLEOTIDE SEQUENCE [LARGE SCALE GENOMIC DNA]</scope>
    <source>
        <strain evidence="1 2">OEW1</strain>
    </source>
</reference>
<dbReference type="Proteomes" id="UP000031307">
    <property type="component" value="Unassembled WGS sequence"/>
</dbReference>